<gene>
    <name evidence="1" type="ORF">GKJPGBOP_01565</name>
</gene>
<organism evidence="1 2">
    <name type="scientific">Streptomyces paromomycinus</name>
    <name type="common">Streptomyces rimosus subsp. paromomycinus</name>
    <dbReference type="NCBI Taxonomy" id="92743"/>
    <lineage>
        <taxon>Bacteria</taxon>
        <taxon>Bacillati</taxon>
        <taxon>Actinomycetota</taxon>
        <taxon>Actinomycetes</taxon>
        <taxon>Kitasatosporales</taxon>
        <taxon>Streptomycetaceae</taxon>
        <taxon>Streptomyces</taxon>
    </lineage>
</organism>
<dbReference type="AlphaFoldDB" id="A0A401VXW5"/>
<name>A0A401VXW5_STREY</name>
<comment type="caution">
    <text evidence="1">The sequence shown here is derived from an EMBL/GenBank/DDBJ whole genome shotgun (WGS) entry which is preliminary data.</text>
</comment>
<keyword evidence="2" id="KW-1185">Reference proteome</keyword>
<proteinExistence type="predicted"/>
<dbReference type="Proteomes" id="UP000286746">
    <property type="component" value="Unassembled WGS sequence"/>
</dbReference>
<sequence length="82" mass="8717">MVGELTGPPYTDRYAFLPHADGELSSDDVIVFGLSILAVDFRISTMVLANAAHQLLLRPPTSPRSAPTVACCSARPRNCSAS</sequence>
<dbReference type="EMBL" id="BHZD01000001">
    <property type="protein sequence ID" value="GCD41907.1"/>
    <property type="molecule type" value="Genomic_DNA"/>
</dbReference>
<reference evidence="1 2" key="1">
    <citation type="submission" date="2018-11" db="EMBL/GenBank/DDBJ databases">
        <title>Whole genome sequence of Streptomyces paromomycinus NBRC 15454(T).</title>
        <authorList>
            <person name="Komaki H."/>
            <person name="Tamura T."/>
        </authorList>
    </citation>
    <scope>NUCLEOTIDE SEQUENCE [LARGE SCALE GENOMIC DNA]</scope>
    <source>
        <strain evidence="1 2">NBRC 15454</strain>
    </source>
</reference>
<protein>
    <submittedName>
        <fullName evidence="1">Uncharacterized protein</fullName>
    </submittedName>
</protein>
<evidence type="ECO:0000313" key="1">
    <source>
        <dbReference type="EMBL" id="GCD41907.1"/>
    </source>
</evidence>
<evidence type="ECO:0000313" key="2">
    <source>
        <dbReference type="Proteomes" id="UP000286746"/>
    </source>
</evidence>
<accession>A0A401VXW5</accession>